<gene>
    <name evidence="2" type="ORF">LVJ82_03440</name>
</gene>
<organism evidence="2 3">
    <name type="scientific">Vitreoscilla massiliensis</name>
    <dbReference type="NCBI Taxonomy" id="1689272"/>
    <lineage>
        <taxon>Bacteria</taxon>
        <taxon>Pseudomonadati</taxon>
        <taxon>Pseudomonadota</taxon>
        <taxon>Betaproteobacteria</taxon>
        <taxon>Neisseriales</taxon>
        <taxon>Neisseriaceae</taxon>
        <taxon>Vitreoscilla</taxon>
    </lineage>
</organism>
<evidence type="ECO:0000313" key="3">
    <source>
        <dbReference type="Proteomes" id="UP000832011"/>
    </source>
</evidence>
<dbReference type="EMBL" id="CP091511">
    <property type="protein sequence ID" value="UOO90056.1"/>
    <property type="molecule type" value="Genomic_DNA"/>
</dbReference>
<keyword evidence="3" id="KW-1185">Reference proteome</keyword>
<evidence type="ECO:0000313" key="2">
    <source>
        <dbReference type="EMBL" id="UOO90056.1"/>
    </source>
</evidence>
<accession>A0ABY4E2Q0</accession>
<proteinExistence type="predicted"/>
<dbReference type="RefSeq" id="WP_058356044.1">
    <property type="nucleotide sequence ID" value="NZ_CABKVG010000008.1"/>
</dbReference>
<dbReference type="Gene3D" id="3.30.160.250">
    <property type="match status" value="1"/>
</dbReference>
<evidence type="ECO:0000259" key="1">
    <source>
        <dbReference type="Pfam" id="PF15919"/>
    </source>
</evidence>
<sequence>MILIHVAVYKEDVRDYWAEVPALADCFCSGDSVADTLLDAPATIQFYVEVMRITNPRFKLVQKPLSVLKTLPEYAGAAWHAVKVDV</sequence>
<feature type="domain" description="HicB-like antitoxin of toxin-antitoxin system" evidence="1">
    <location>
        <begin position="6"/>
        <end position="86"/>
    </location>
</feature>
<dbReference type="InterPro" id="IPR031807">
    <property type="entry name" value="HicB-like"/>
</dbReference>
<protein>
    <submittedName>
        <fullName evidence="2">Type II toxin-antitoxin system HicB family antitoxin</fullName>
    </submittedName>
</protein>
<reference evidence="2 3" key="1">
    <citation type="journal article" date="2022" name="Res Sq">
        <title>Evolution of multicellular longitudinally dividing oral cavity symbionts (Neisseriaceae).</title>
        <authorList>
            <person name="Nyongesa S."/>
            <person name="Weber P."/>
            <person name="Bernet E."/>
            <person name="Pullido F."/>
            <person name="Nieckarz M."/>
            <person name="Delaby M."/>
            <person name="Nieves C."/>
            <person name="Viehboeck T."/>
            <person name="Krause N."/>
            <person name="Rivera-Millot A."/>
            <person name="Nakamura A."/>
            <person name="Vischer N."/>
            <person name="VanNieuwenhze M."/>
            <person name="Brun Y."/>
            <person name="Cava F."/>
            <person name="Bulgheresi S."/>
            <person name="Veyrier F."/>
        </authorList>
    </citation>
    <scope>NUCLEOTIDE SEQUENCE [LARGE SCALE GENOMIC DNA]</scope>
    <source>
        <strain evidence="2 3">SN4</strain>
    </source>
</reference>
<name>A0ABY4E2Q0_9NEIS</name>
<dbReference type="Pfam" id="PF15919">
    <property type="entry name" value="HicB_lk_antitox"/>
    <property type="match status" value="1"/>
</dbReference>
<dbReference type="InterPro" id="IPR035069">
    <property type="entry name" value="TTHA1013/TTHA0281-like"/>
</dbReference>
<dbReference type="SUPFAM" id="SSF143100">
    <property type="entry name" value="TTHA1013/TTHA0281-like"/>
    <property type="match status" value="1"/>
</dbReference>
<dbReference type="Proteomes" id="UP000832011">
    <property type="component" value="Chromosome"/>
</dbReference>